<dbReference type="Pfam" id="PF00294">
    <property type="entry name" value="PfkB"/>
    <property type="match status" value="1"/>
</dbReference>
<keyword evidence="4" id="KW-1185">Reference proteome</keyword>
<dbReference type="InterPro" id="IPR029056">
    <property type="entry name" value="Ribokinase-like"/>
</dbReference>
<organism evidence="3 4">
    <name type="scientific">Polyrhizophydium stewartii</name>
    <dbReference type="NCBI Taxonomy" id="2732419"/>
    <lineage>
        <taxon>Eukaryota</taxon>
        <taxon>Fungi</taxon>
        <taxon>Fungi incertae sedis</taxon>
        <taxon>Chytridiomycota</taxon>
        <taxon>Chytridiomycota incertae sedis</taxon>
        <taxon>Chytridiomycetes</taxon>
        <taxon>Rhizophydiales</taxon>
        <taxon>Rhizophydiales incertae sedis</taxon>
        <taxon>Polyrhizophydium</taxon>
    </lineage>
</organism>
<dbReference type="EMBL" id="JADGIZ020000042">
    <property type="protein sequence ID" value="KAL2913707.1"/>
    <property type="molecule type" value="Genomic_DNA"/>
</dbReference>
<accession>A0ABR4N2E5</accession>
<dbReference type="InterPro" id="IPR011611">
    <property type="entry name" value="PfkB_dom"/>
</dbReference>
<dbReference type="PANTHER" id="PTHR42774">
    <property type="entry name" value="PHOSPHOTRANSFERASE SYSTEM TRANSPORT PROTEIN"/>
    <property type="match status" value="1"/>
</dbReference>
<dbReference type="Gene3D" id="3.40.1190.20">
    <property type="match status" value="1"/>
</dbReference>
<dbReference type="PANTHER" id="PTHR42774:SF3">
    <property type="entry name" value="KETOHEXOKINASE"/>
    <property type="match status" value="1"/>
</dbReference>
<feature type="compositionally biased region" description="Low complexity" evidence="1">
    <location>
        <begin position="83"/>
        <end position="95"/>
    </location>
</feature>
<dbReference type="SUPFAM" id="SSF53613">
    <property type="entry name" value="Ribokinase-like"/>
    <property type="match status" value="2"/>
</dbReference>
<name>A0ABR4N2E5_9FUNG</name>
<dbReference type="InterPro" id="IPR052562">
    <property type="entry name" value="Ketohexokinase-related"/>
</dbReference>
<comment type="caution">
    <text evidence="3">The sequence shown here is derived from an EMBL/GenBank/DDBJ whole genome shotgun (WGS) entry which is preliminary data.</text>
</comment>
<evidence type="ECO:0000313" key="4">
    <source>
        <dbReference type="Proteomes" id="UP001527925"/>
    </source>
</evidence>
<gene>
    <name evidence="3" type="ORF">HK105_206723</name>
</gene>
<proteinExistence type="predicted"/>
<reference evidence="3 4" key="1">
    <citation type="submission" date="2023-09" db="EMBL/GenBank/DDBJ databases">
        <title>Pangenome analysis of Batrachochytrium dendrobatidis and related Chytrids.</title>
        <authorList>
            <person name="Yacoub M.N."/>
            <person name="Stajich J.E."/>
            <person name="James T.Y."/>
        </authorList>
    </citation>
    <scope>NUCLEOTIDE SEQUENCE [LARGE SCALE GENOMIC DNA]</scope>
    <source>
        <strain evidence="3 4">JEL0888</strain>
    </source>
</reference>
<feature type="region of interest" description="Disordered" evidence="1">
    <location>
        <begin position="83"/>
        <end position="109"/>
    </location>
</feature>
<evidence type="ECO:0000313" key="3">
    <source>
        <dbReference type="EMBL" id="KAL2913707.1"/>
    </source>
</evidence>
<dbReference type="Proteomes" id="UP001527925">
    <property type="component" value="Unassembled WGS sequence"/>
</dbReference>
<protein>
    <recommendedName>
        <fullName evidence="2">Carbohydrate kinase PfkB domain-containing protein</fullName>
    </recommendedName>
</protein>
<feature type="domain" description="Carbohydrate kinase PfkB" evidence="2">
    <location>
        <begin position="282"/>
        <end position="377"/>
    </location>
</feature>
<evidence type="ECO:0000256" key="1">
    <source>
        <dbReference type="SAM" id="MobiDB-lite"/>
    </source>
</evidence>
<evidence type="ECO:0000259" key="2">
    <source>
        <dbReference type="Pfam" id="PF00294"/>
    </source>
</evidence>
<sequence>MELAKHHGSADDRPTLAVVVVGAVYQDVILHVDRFPDEDTKKRAQRVEYRRGGNGGNTLAVLAQLHSLAPAYAMQLSMAAAFPGSPPAAASSPPDAASPPPPSDPATLATSPVADLLSRSVHLGASVFRGPGTPQPAAFIIATPTSRTIINQNDLHDLQAAEFSARALPRIEACLRSHPRSRAWVHFEGRSVDQISGMAAALHGLRRALADPHIPDALLGRLTISIEFEKPDRDGLAELLPLADVCFFSKLWAARHGPAAASEDQARTPALYLAHLAAGTSAAHLAHAVAPHAHLFATWGEAGAYYARAASAQPTSTDAAPVAHAPAPPIAAVDTIGAGDTFIAGTIFGMAALHLDGPDAARFAVRLASAKCAQHGFDGIEPAARHAAAEIASASIGS</sequence>